<dbReference type="InterPro" id="IPR025770">
    <property type="entry name" value="PPMT_MeTrfase"/>
</dbReference>
<keyword evidence="6" id="KW-0808">Transferase</keyword>
<gene>
    <name evidence="13" type="ORF">BN860_04236g</name>
</gene>
<dbReference type="Pfam" id="PF04140">
    <property type="entry name" value="ICMT"/>
    <property type="match status" value="1"/>
</dbReference>
<dbReference type="PANTHER" id="PTHR12714">
    <property type="entry name" value="PROTEIN-S ISOPRENYLCYSTEINE O-METHYLTRANSFERASE"/>
    <property type="match status" value="1"/>
</dbReference>
<dbReference type="OrthoDB" id="422086at2759"/>
<evidence type="ECO:0000256" key="8">
    <source>
        <dbReference type="ARBA" id="ARBA00022692"/>
    </source>
</evidence>
<evidence type="ECO:0000256" key="10">
    <source>
        <dbReference type="ARBA" id="ARBA00023136"/>
    </source>
</evidence>
<keyword evidence="5 12" id="KW-0489">Methyltransferase</keyword>
<keyword evidence="4" id="KW-0589">Pheromone response</keyword>
<accession>A0A8J2XB16</accession>
<dbReference type="PROSITE" id="PS51564">
    <property type="entry name" value="SAM_ICMT"/>
    <property type="match status" value="1"/>
</dbReference>
<proteinExistence type="inferred from homology"/>
<sequence>MPPAVLPDVHTNQPHRIALTAFALGGVTGLFLGLIRTVQLKAFSFYMASLALFHFLEYYTTAKYNPKQVSEDSFLLNNGIEYLLCHSIAILECFLEYVFLPRWKTDYKSTSHLVVISLGYFFMIMGQMARTLAMCTAGGSFSHTVKTNRGEDHILIKQGIYKWIRHPSYFGFFWWAIGTQMILLNPISLVLFATVLWKFFRQRIKFEESYLLQFFGREYYEYRESVPALIPFIE</sequence>
<feature type="transmembrane region" description="Helical" evidence="12">
    <location>
        <begin position="112"/>
        <end position="133"/>
    </location>
</feature>
<evidence type="ECO:0000256" key="2">
    <source>
        <dbReference type="ARBA" id="ARBA00009140"/>
    </source>
</evidence>
<dbReference type="GO" id="GO:0004671">
    <property type="term" value="F:protein C-terminal S-isoprenylcysteine carboxyl O-methyltransferase activity"/>
    <property type="evidence" value="ECO:0007669"/>
    <property type="project" value="UniProtKB-EC"/>
</dbReference>
<feature type="transmembrane region" description="Helical" evidence="12">
    <location>
        <begin position="42"/>
        <end position="60"/>
    </location>
</feature>
<evidence type="ECO:0000313" key="13">
    <source>
        <dbReference type="EMBL" id="CDF89895.1"/>
    </source>
</evidence>
<name>A0A8J2XB16_ZYGB2</name>
<evidence type="ECO:0000256" key="9">
    <source>
        <dbReference type="ARBA" id="ARBA00022989"/>
    </source>
</evidence>
<evidence type="ECO:0000256" key="6">
    <source>
        <dbReference type="ARBA" id="ARBA00022679"/>
    </source>
</evidence>
<comment type="subcellular location">
    <subcellularLocation>
        <location evidence="12">Endoplasmic reticulum membrane</location>
        <topology evidence="12">Multi-pass membrane protein</topology>
    </subcellularLocation>
    <subcellularLocation>
        <location evidence="1">Membrane</location>
        <topology evidence="1">Multi-pass membrane protein</topology>
    </subcellularLocation>
</comment>
<keyword evidence="14" id="KW-1185">Reference proteome</keyword>
<evidence type="ECO:0000256" key="4">
    <source>
        <dbReference type="ARBA" id="ARBA00022507"/>
    </source>
</evidence>
<protein>
    <recommendedName>
        <fullName evidence="11 12">Protein-S-isoprenylcysteine O-methyltransferase</fullName>
        <ecNumber evidence="3 12">2.1.1.100</ecNumber>
    </recommendedName>
</protein>
<dbReference type="InterPro" id="IPR007269">
    <property type="entry name" value="ICMT_MeTrfase"/>
</dbReference>
<evidence type="ECO:0000256" key="12">
    <source>
        <dbReference type="RuleBase" id="RU362022"/>
    </source>
</evidence>
<comment type="similarity">
    <text evidence="2 12">Belongs to the class VI-like SAM-binding methyltransferase superfamily. Isoprenylcysteine carboxyl methyltransferase family.</text>
</comment>
<dbReference type="PANTHER" id="PTHR12714:SF9">
    <property type="entry name" value="PROTEIN-S-ISOPRENYLCYSTEINE O-METHYLTRANSFERASE"/>
    <property type="match status" value="1"/>
</dbReference>
<evidence type="ECO:0000256" key="5">
    <source>
        <dbReference type="ARBA" id="ARBA00022603"/>
    </source>
</evidence>
<organism evidence="13 14">
    <name type="scientific">Zygosaccharomyces bailii (strain CLIB 213 / ATCC 58445 / CBS 680 / BCRC 21525 / NBRC 1098 / NCYC 1416 / NRRL Y-2227)</name>
    <dbReference type="NCBI Taxonomy" id="1333698"/>
    <lineage>
        <taxon>Eukaryota</taxon>
        <taxon>Fungi</taxon>
        <taxon>Dikarya</taxon>
        <taxon>Ascomycota</taxon>
        <taxon>Saccharomycotina</taxon>
        <taxon>Saccharomycetes</taxon>
        <taxon>Saccharomycetales</taxon>
        <taxon>Saccharomycetaceae</taxon>
        <taxon>Zygosaccharomyces</taxon>
    </lineage>
</organism>
<keyword evidence="12" id="KW-0256">Endoplasmic reticulum</keyword>
<keyword evidence="8 12" id="KW-0812">Transmembrane</keyword>
<feature type="transmembrane region" description="Helical" evidence="12">
    <location>
        <begin position="17"/>
        <end position="35"/>
    </location>
</feature>
<reference evidence="14" key="1">
    <citation type="journal article" date="2013" name="Genome Announc.">
        <title>Genome sequence of the food spoilage yeast Zygosaccharomyces bailii CLIB 213(T).</title>
        <authorList>
            <person name="Galeote V."/>
            <person name="Bigey F."/>
            <person name="Devillers H."/>
            <person name="Neuveglise C."/>
            <person name="Dequin S."/>
        </authorList>
    </citation>
    <scope>NUCLEOTIDE SEQUENCE [LARGE SCALE GENOMIC DNA]</scope>
    <source>
        <strain evidence="14">CLIB 213 / ATCC 58445 / CBS 680 / CCRC 21525 / NBRC 1098 / NCYC 1416 / NRRL Y-2227</strain>
    </source>
</reference>
<dbReference type="GO" id="GO:0005789">
    <property type="term" value="C:endoplasmic reticulum membrane"/>
    <property type="evidence" value="ECO:0007669"/>
    <property type="project" value="UniProtKB-SubCell"/>
</dbReference>
<dbReference type="FunFam" id="1.20.120.1630:FF:000018">
    <property type="entry name" value="Protein-S-isoprenylcysteine O-methyltransferase"/>
    <property type="match status" value="1"/>
</dbReference>
<dbReference type="GO" id="GO:0019236">
    <property type="term" value="P:response to pheromone"/>
    <property type="evidence" value="ECO:0007669"/>
    <property type="project" value="UniProtKB-KW"/>
</dbReference>
<comment type="catalytic activity">
    <reaction evidence="12">
        <text>[protein]-C-terminal S-[(2E,6E)-farnesyl]-L-cysteine + S-adenosyl-L-methionine = [protein]-C-terminal S-[(2E,6E)-farnesyl]-L-cysteine methyl ester + S-adenosyl-L-homocysteine</text>
        <dbReference type="Rhea" id="RHEA:21672"/>
        <dbReference type="Rhea" id="RHEA-COMP:12125"/>
        <dbReference type="Rhea" id="RHEA-COMP:12126"/>
        <dbReference type="ChEBI" id="CHEBI:57856"/>
        <dbReference type="ChEBI" id="CHEBI:59789"/>
        <dbReference type="ChEBI" id="CHEBI:90510"/>
        <dbReference type="ChEBI" id="CHEBI:90511"/>
        <dbReference type="EC" id="2.1.1.100"/>
    </reaction>
</comment>
<evidence type="ECO:0000256" key="11">
    <source>
        <dbReference type="ARBA" id="ARBA00023656"/>
    </source>
</evidence>
<feature type="transmembrane region" description="Helical" evidence="12">
    <location>
        <begin position="172"/>
        <end position="197"/>
    </location>
</feature>
<feature type="transmembrane region" description="Helical" evidence="12">
    <location>
        <begin position="80"/>
        <end position="100"/>
    </location>
</feature>
<dbReference type="Gene3D" id="1.20.120.1630">
    <property type="match status" value="1"/>
</dbReference>
<keyword evidence="9 12" id="KW-1133">Transmembrane helix</keyword>
<dbReference type="AlphaFoldDB" id="A0A8J2XB16"/>
<dbReference type="GO" id="GO:0032259">
    <property type="term" value="P:methylation"/>
    <property type="evidence" value="ECO:0007669"/>
    <property type="project" value="UniProtKB-KW"/>
</dbReference>
<evidence type="ECO:0000256" key="1">
    <source>
        <dbReference type="ARBA" id="ARBA00004141"/>
    </source>
</evidence>
<keyword evidence="7 12" id="KW-0949">S-adenosyl-L-methionine</keyword>
<dbReference type="GO" id="GO:0007323">
    <property type="term" value="P:peptide pheromone maturation"/>
    <property type="evidence" value="ECO:0007669"/>
    <property type="project" value="UniProtKB-ARBA"/>
</dbReference>
<evidence type="ECO:0000313" key="14">
    <source>
        <dbReference type="Proteomes" id="UP000019375"/>
    </source>
</evidence>
<evidence type="ECO:0000256" key="3">
    <source>
        <dbReference type="ARBA" id="ARBA00012151"/>
    </source>
</evidence>
<keyword evidence="10 12" id="KW-0472">Membrane</keyword>
<dbReference type="EC" id="2.1.1.100" evidence="3 12"/>
<dbReference type="EMBL" id="HG316458">
    <property type="protein sequence ID" value="CDF89895.1"/>
    <property type="molecule type" value="Genomic_DNA"/>
</dbReference>
<dbReference type="Proteomes" id="UP000019375">
    <property type="component" value="Unassembled WGS sequence"/>
</dbReference>
<evidence type="ECO:0000256" key="7">
    <source>
        <dbReference type="ARBA" id="ARBA00022691"/>
    </source>
</evidence>